<feature type="binding site" evidence="9">
    <location>
        <position position="136"/>
    </location>
    <ligand>
        <name>UDP-alpha-D-glucose</name>
        <dbReference type="ChEBI" id="CHEBI:58885"/>
    </ligand>
</feature>
<dbReference type="PANTHER" id="PTHR13301">
    <property type="entry name" value="X-BOX TRANSCRIPTION FACTOR-RELATED"/>
    <property type="match status" value="1"/>
</dbReference>
<keyword evidence="5 11" id="KW-1133">Transmembrane helix</keyword>
<feature type="transmembrane region" description="Helical" evidence="11">
    <location>
        <begin position="514"/>
        <end position="539"/>
    </location>
</feature>
<evidence type="ECO:0000256" key="3">
    <source>
        <dbReference type="ARBA" id="ARBA00022679"/>
    </source>
</evidence>
<evidence type="ECO:0000256" key="10">
    <source>
        <dbReference type="PIRSR" id="PIRSR605150-3"/>
    </source>
</evidence>
<feature type="transmembrane region" description="Helical" evidence="11">
    <location>
        <begin position="677"/>
        <end position="698"/>
    </location>
</feature>
<dbReference type="SUPFAM" id="SSF53448">
    <property type="entry name" value="Nucleotide-diphospho-sugar transferases"/>
    <property type="match status" value="1"/>
</dbReference>
<reference evidence="12 13" key="1">
    <citation type="journal article" date="2021" name="Nat. Plants">
        <title>The Taxus genome provides insights into paclitaxel biosynthesis.</title>
        <authorList>
            <person name="Xiong X."/>
            <person name="Gou J."/>
            <person name="Liao Q."/>
            <person name="Li Y."/>
            <person name="Zhou Q."/>
            <person name="Bi G."/>
            <person name="Li C."/>
            <person name="Du R."/>
            <person name="Wang X."/>
            <person name="Sun T."/>
            <person name="Guo L."/>
            <person name="Liang H."/>
            <person name="Lu P."/>
            <person name="Wu Y."/>
            <person name="Zhang Z."/>
            <person name="Ro D.K."/>
            <person name="Shang Y."/>
            <person name="Huang S."/>
            <person name="Yan J."/>
        </authorList>
    </citation>
    <scope>NUCLEOTIDE SEQUENCE [LARGE SCALE GENOMIC DNA]</scope>
    <source>
        <strain evidence="12">Ta-2019</strain>
    </source>
</reference>
<feature type="active site" evidence="8">
    <location>
        <position position="136"/>
    </location>
</feature>
<feature type="transmembrane region" description="Helical" evidence="11">
    <location>
        <begin position="551"/>
        <end position="574"/>
    </location>
</feature>
<keyword evidence="7" id="KW-0961">Cell wall biogenesis/degradation</keyword>
<organism evidence="12 13">
    <name type="scientific">Taxus chinensis</name>
    <name type="common">Chinese yew</name>
    <name type="synonym">Taxus wallichiana var. chinensis</name>
    <dbReference type="NCBI Taxonomy" id="29808"/>
    <lineage>
        <taxon>Eukaryota</taxon>
        <taxon>Viridiplantae</taxon>
        <taxon>Streptophyta</taxon>
        <taxon>Embryophyta</taxon>
        <taxon>Tracheophyta</taxon>
        <taxon>Spermatophyta</taxon>
        <taxon>Pinopsida</taxon>
        <taxon>Pinidae</taxon>
        <taxon>Conifers II</taxon>
        <taxon>Cupressales</taxon>
        <taxon>Taxaceae</taxon>
        <taxon>Taxus</taxon>
    </lineage>
</organism>
<sequence>MVSTDSALYTTVEKPCAKINRAYACIYFVAILGLIWYRITHIPNECYLTWIVVFGAELGFAFCWILDQAFRWRPVCRETFPKKLSDRFEKELPSVDIFICTADPTKEPPLNTVNTVLSTLAHDYPVEKLSCYVSDDGGSILTFYALFEASRFAKFWVPFCHKYSIKQRCPDAYFNDRDDYPHKNLSYAVECENLKNMYEDMKYSINSTVERGTVPQDKWKDHQGFKEWSSGISSRDHHSILEILLEKGKDSDVEGHDLPSLVYVAREKRPEHQHNFKAGALNVLIRVSAVVSNAPFILTLDCDMYANNCEALREAMCFFMDPQTDHQLGFVQFPQRFHSITKNDLYANRLKRIFDVQFQGFDGIGGPPYGGTGCVHRRDVLCGSEPQKSSLKPSKLSVNLIREKSSPSEMLNEARILAQCTYEKNSLWGKKVGMIYGCAVEDVLTGFTIQCRGWKSVYCAPKRNAFQGQAPVNLNDTLIQHKRWTAGLFEIFVSKFCPFVYGIHRVSIAHRMCYGLYCLCAPSCLHILCYGLVPALCTLNGRSLFPQISSPWCLLFVYLSVSAYAHSVIEFIGAGGSVKSWWNEHRMWVIKGTSSYPFGLIQVLCKLMGISEVGFEVTSKMSDSEAAKRYEAEIYEFGVASTMFIPPATLVVINLIALLNGIAQVLKKGYPALEGMFLQLMLSGFIVMNGYGILEGMFLRRDNGRMPMSVTVSSLLATVVMCFVASNISLWHY</sequence>
<evidence type="ECO:0000256" key="8">
    <source>
        <dbReference type="PIRSR" id="PIRSR605150-1"/>
    </source>
</evidence>
<evidence type="ECO:0000256" key="6">
    <source>
        <dbReference type="ARBA" id="ARBA00023136"/>
    </source>
</evidence>
<dbReference type="GO" id="GO:0012505">
    <property type="term" value="C:endomembrane system"/>
    <property type="evidence" value="ECO:0007669"/>
    <property type="project" value="UniProtKB-SubCell"/>
</dbReference>
<evidence type="ECO:0000256" key="9">
    <source>
        <dbReference type="PIRSR" id="PIRSR605150-2"/>
    </source>
</evidence>
<keyword evidence="6 11" id="KW-0472">Membrane</keyword>
<feature type="transmembrane region" description="Helical" evidence="11">
    <location>
        <begin position="46"/>
        <end position="67"/>
    </location>
</feature>
<keyword evidence="13" id="KW-1185">Reference proteome</keyword>
<accession>A0AA38F2T3</accession>
<keyword evidence="2" id="KW-0328">Glycosyltransferase</keyword>
<dbReference type="Proteomes" id="UP000824469">
    <property type="component" value="Unassembled WGS sequence"/>
</dbReference>
<comment type="subcellular location">
    <subcellularLocation>
        <location evidence="1">Endomembrane system</location>
        <topology evidence="1">Multi-pass membrane protein</topology>
    </subcellularLocation>
</comment>
<keyword evidence="4 11" id="KW-0812">Transmembrane</keyword>
<feature type="binding site" evidence="9">
    <location>
        <position position="107"/>
    </location>
    <ligand>
        <name>UDP-alpha-D-glucose</name>
        <dbReference type="ChEBI" id="CHEBI:58885"/>
    </ligand>
</feature>
<evidence type="ECO:0000256" key="2">
    <source>
        <dbReference type="ARBA" id="ARBA00022676"/>
    </source>
</evidence>
<dbReference type="GO" id="GO:0071555">
    <property type="term" value="P:cell wall organization"/>
    <property type="evidence" value="ECO:0007669"/>
    <property type="project" value="UniProtKB-KW"/>
</dbReference>
<feature type="binding site" evidence="9">
    <location>
        <position position="106"/>
    </location>
    <ligand>
        <name>UDP-alpha-D-glucose</name>
        <dbReference type="ChEBI" id="CHEBI:58885"/>
    </ligand>
</feature>
<dbReference type="InterPro" id="IPR005150">
    <property type="entry name" value="Cellulose_synth"/>
</dbReference>
<name>A0AA38F2T3_TAXCH</name>
<evidence type="ECO:0000256" key="11">
    <source>
        <dbReference type="SAM" id="Phobius"/>
    </source>
</evidence>
<feature type="binding site" evidence="10">
    <location>
        <position position="301"/>
    </location>
    <ligand>
        <name>Mn(2+)</name>
        <dbReference type="ChEBI" id="CHEBI:29035"/>
    </ligand>
</feature>
<protein>
    <submittedName>
        <fullName evidence="12">Uncharacterized protein</fullName>
    </submittedName>
</protein>
<dbReference type="GO" id="GO:0016020">
    <property type="term" value="C:membrane"/>
    <property type="evidence" value="ECO:0007669"/>
    <property type="project" value="InterPro"/>
</dbReference>
<feature type="active site" evidence="8">
    <location>
        <position position="442"/>
    </location>
</feature>
<feature type="transmembrane region" description="Helical" evidence="11">
    <location>
        <begin position="634"/>
        <end position="657"/>
    </location>
</feature>
<dbReference type="AlphaFoldDB" id="A0AA38F2T3"/>
<dbReference type="GO" id="GO:0030244">
    <property type="term" value="P:cellulose biosynthetic process"/>
    <property type="evidence" value="ECO:0007669"/>
    <property type="project" value="InterPro"/>
</dbReference>
<gene>
    <name evidence="12" type="ORF">KI387_034376</name>
</gene>
<comment type="caution">
    <text evidence="12">The sequence shown here is derived from an EMBL/GenBank/DDBJ whole genome shotgun (WGS) entry which is preliminary data.</text>
</comment>
<dbReference type="EMBL" id="JAHRHJ020003813">
    <property type="protein sequence ID" value="KAH9290259.1"/>
    <property type="molecule type" value="Genomic_DNA"/>
</dbReference>
<dbReference type="InterPro" id="IPR029044">
    <property type="entry name" value="Nucleotide-diphossugar_trans"/>
</dbReference>
<evidence type="ECO:0000313" key="12">
    <source>
        <dbReference type="EMBL" id="KAH9290259.1"/>
    </source>
</evidence>
<feature type="transmembrane region" description="Helical" evidence="11">
    <location>
        <begin position="710"/>
        <end position="731"/>
    </location>
</feature>
<evidence type="ECO:0000256" key="5">
    <source>
        <dbReference type="ARBA" id="ARBA00022989"/>
    </source>
</evidence>
<dbReference type="Gene3D" id="3.90.550.10">
    <property type="entry name" value="Spore Coat Polysaccharide Biosynthesis Protein SpsA, Chain A"/>
    <property type="match status" value="1"/>
</dbReference>
<feature type="transmembrane region" description="Helical" evidence="11">
    <location>
        <begin position="20"/>
        <end position="39"/>
    </location>
</feature>
<evidence type="ECO:0000256" key="1">
    <source>
        <dbReference type="ARBA" id="ARBA00004127"/>
    </source>
</evidence>
<dbReference type="OMA" id="TSKHDHQ"/>
<proteinExistence type="predicted"/>
<dbReference type="GO" id="GO:0016760">
    <property type="term" value="F:cellulose synthase (UDP-forming) activity"/>
    <property type="evidence" value="ECO:0007669"/>
    <property type="project" value="InterPro"/>
</dbReference>
<feature type="binding site" evidence="10">
    <location>
        <position position="277"/>
    </location>
    <ligand>
        <name>Mn(2+)</name>
        <dbReference type="ChEBI" id="CHEBI:29035"/>
    </ligand>
</feature>
<evidence type="ECO:0000313" key="13">
    <source>
        <dbReference type="Proteomes" id="UP000824469"/>
    </source>
</evidence>
<evidence type="ECO:0000256" key="7">
    <source>
        <dbReference type="ARBA" id="ARBA00023316"/>
    </source>
</evidence>
<evidence type="ECO:0000256" key="4">
    <source>
        <dbReference type="ARBA" id="ARBA00022692"/>
    </source>
</evidence>
<keyword evidence="3" id="KW-0808">Transferase</keyword>
<dbReference type="Pfam" id="PF03552">
    <property type="entry name" value="Cellulose_synt"/>
    <property type="match status" value="2"/>
</dbReference>